<accession>Q6YWR9</accession>
<feature type="region of interest" description="Disordered" evidence="1">
    <location>
        <begin position="190"/>
        <end position="231"/>
    </location>
</feature>
<reference evidence="3" key="1">
    <citation type="journal article" date="2005" name="Nature">
        <title>The map-based sequence of the rice genome.</title>
        <authorList>
            <consortium name="International rice genome sequencing project (IRGSP)"/>
            <person name="Matsumoto T."/>
            <person name="Wu J."/>
            <person name="Kanamori H."/>
            <person name="Katayose Y."/>
            <person name="Fujisawa M."/>
            <person name="Namiki N."/>
            <person name="Mizuno H."/>
            <person name="Yamamoto K."/>
            <person name="Antonio B.A."/>
            <person name="Baba T."/>
            <person name="Sakata K."/>
            <person name="Nagamura Y."/>
            <person name="Aoki H."/>
            <person name="Arikawa K."/>
            <person name="Arita K."/>
            <person name="Bito T."/>
            <person name="Chiden Y."/>
            <person name="Fujitsuka N."/>
            <person name="Fukunaka R."/>
            <person name="Hamada M."/>
            <person name="Harada C."/>
            <person name="Hayashi A."/>
            <person name="Hijishita S."/>
            <person name="Honda M."/>
            <person name="Hosokawa S."/>
            <person name="Ichikawa Y."/>
            <person name="Idonuma A."/>
            <person name="Iijima M."/>
            <person name="Ikeda M."/>
            <person name="Ikeno M."/>
            <person name="Ito K."/>
            <person name="Ito S."/>
            <person name="Ito T."/>
            <person name="Ito Y."/>
            <person name="Ito Y."/>
            <person name="Iwabuchi A."/>
            <person name="Kamiya K."/>
            <person name="Karasawa W."/>
            <person name="Kurita K."/>
            <person name="Katagiri S."/>
            <person name="Kikuta A."/>
            <person name="Kobayashi H."/>
            <person name="Kobayashi N."/>
            <person name="Machita K."/>
            <person name="Maehara T."/>
            <person name="Masukawa M."/>
            <person name="Mizubayashi T."/>
            <person name="Mukai Y."/>
            <person name="Nagasaki H."/>
            <person name="Nagata Y."/>
            <person name="Naito S."/>
            <person name="Nakashima M."/>
            <person name="Nakama Y."/>
            <person name="Nakamichi Y."/>
            <person name="Nakamura M."/>
            <person name="Meguro A."/>
            <person name="Negishi M."/>
            <person name="Ohta I."/>
            <person name="Ohta T."/>
            <person name="Okamoto M."/>
            <person name="Ono N."/>
            <person name="Saji S."/>
            <person name="Sakaguchi M."/>
            <person name="Sakai K."/>
            <person name="Shibata M."/>
            <person name="Shimokawa T."/>
            <person name="Song J."/>
            <person name="Takazaki Y."/>
            <person name="Terasawa K."/>
            <person name="Tsugane M."/>
            <person name="Tsuji K."/>
            <person name="Ueda S."/>
            <person name="Waki K."/>
            <person name="Yamagata H."/>
            <person name="Yamamoto M."/>
            <person name="Yamamoto S."/>
            <person name="Yamane H."/>
            <person name="Yoshiki S."/>
            <person name="Yoshihara R."/>
            <person name="Yukawa K."/>
            <person name="Zhong H."/>
            <person name="Yano M."/>
            <person name="Yuan Q."/>
            <person name="Ouyang S."/>
            <person name="Liu J."/>
            <person name="Jones K.M."/>
            <person name="Gansberger K."/>
            <person name="Moffat K."/>
            <person name="Hill J."/>
            <person name="Bera J."/>
            <person name="Fadrosh D."/>
            <person name="Jin S."/>
            <person name="Johri S."/>
            <person name="Kim M."/>
            <person name="Overton L."/>
            <person name="Reardon M."/>
            <person name="Tsitrin T."/>
            <person name="Vuong H."/>
            <person name="Weaver B."/>
            <person name="Ciecko A."/>
            <person name="Tallon L."/>
            <person name="Jackson J."/>
            <person name="Pai G."/>
            <person name="Aken S.V."/>
            <person name="Utterback T."/>
            <person name="Reidmuller S."/>
            <person name="Feldblyum T."/>
            <person name="Hsiao J."/>
            <person name="Zismann V."/>
            <person name="Iobst S."/>
            <person name="de Vazeille A.R."/>
            <person name="Buell C.R."/>
            <person name="Ying K."/>
            <person name="Li Y."/>
            <person name="Lu T."/>
            <person name="Huang Y."/>
            <person name="Zhao Q."/>
            <person name="Feng Q."/>
            <person name="Zhang L."/>
            <person name="Zhu J."/>
            <person name="Weng Q."/>
            <person name="Mu J."/>
            <person name="Lu Y."/>
            <person name="Fan D."/>
            <person name="Liu Y."/>
            <person name="Guan J."/>
            <person name="Zhang Y."/>
            <person name="Yu S."/>
            <person name="Liu X."/>
            <person name="Zhang Y."/>
            <person name="Hong G."/>
            <person name="Han B."/>
            <person name="Choisne N."/>
            <person name="Demange N."/>
            <person name="Orjeda G."/>
            <person name="Samain S."/>
            <person name="Cattolico L."/>
            <person name="Pelletier E."/>
            <person name="Couloux A."/>
            <person name="Segurens B."/>
            <person name="Wincker P."/>
            <person name="D'Hont A."/>
            <person name="Scarpelli C."/>
            <person name="Weissenbach J."/>
            <person name="Salanoubat M."/>
            <person name="Quetier F."/>
            <person name="Yu Y."/>
            <person name="Kim H.R."/>
            <person name="Rambo T."/>
            <person name="Currie J."/>
            <person name="Collura K."/>
            <person name="Luo M."/>
            <person name="Yang T."/>
            <person name="Ammiraju J.S.S."/>
            <person name="Engler F."/>
            <person name="Soderlund C."/>
            <person name="Wing R.A."/>
            <person name="Palmer L.E."/>
            <person name="de la Bastide M."/>
            <person name="Spiegel L."/>
            <person name="Nascimento L."/>
            <person name="Zutavern T."/>
            <person name="O'Shaughnessy A."/>
            <person name="Dike S."/>
            <person name="Dedhia N."/>
            <person name="Preston R."/>
            <person name="Balija V."/>
            <person name="McCombie W.R."/>
            <person name="Chow T."/>
            <person name="Chen H."/>
            <person name="Chung M."/>
            <person name="Chen C."/>
            <person name="Shaw J."/>
            <person name="Wu H."/>
            <person name="Hsiao K."/>
            <person name="Chao Y."/>
            <person name="Chu M."/>
            <person name="Cheng C."/>
            <person name="Hour A."/>
            <person name="Lee P."/>
            <person name="Lin S."/>
            <person name="Lin Y."/>
            <person name="Liou J."/>
            <person name="Liu S."/>
            <person name="Hsing Y."/>
            <person name="Raghuvanshi S."/>
            <person name="Mohanty A."/>
            <person name="Bharti A.K."/>
            <person name="Gaur A."/>
            <person name="Gupta V."/>
            <person name="Kumar D."/>
            <person name="Ravi V."/>
            <person name="Vij S."/>
            <person name="Kapur A."/>
            <person name="Khurana P."/>
            <person name="Khurana P."/>
            <person name="Khurana J.P."/>
            <person name="Tyagi A.K."/>
            <person name="Gaikwad K."/>
            <person name="Singh A."/>
            <person name="Dalal V."/>
            <person name="Srivastava S."/>
            <person name="Dixit A."/>
            <person name="Pal A.K."/>
            <person name="Ghazi I.A."/>
            <person name="Yadav M."/>
            <person name="Pandit A."/>
            <person name="Bhargava A."/>
            <person name="Sureshbabu K."/>
            <person name="Batra K."/>
            <person name="Sharma T.R."/>
            <person name="Mohapatra T."/>
            <person name="Singh N.K."/>
            <person name="Messing J."/>
            <person name="Nelson A.B."/>
            <person name="Fuks G."/>
            <person name="Kavchok S."/>
            <person name="Keizer G."/>
            <person name="Linton E."/>
            <person name="Llaca V."/>
            <person name="Song R."/>
            <person name="Tanyolac B."/>
            <person name="Young S."/>
            <person name="Ho-Il K."/>
            <person name="Hahn J.H."/>
            <person name="Sangsakoo G."/>
            <person name="Vanavichit A."/>
            <person name="de Mattos Luiz.A.T."/>
            <person name="Zimmer P.D."/>
            <person name="Malone G."/>
            <person name="Dellagostin O."/>
            <person name="de Oliveira A.C."/>
            <person name="Bevan M."/>
            <person name="Bancroft I."/>
            <person name="Minx P."/>
            <person name="Cordum H."/>
            <person name="Wilson R."/>
            <person name="Cheng Z."/>
            <person name="Jin W."/>
            <person name="Jiang J."/>
            <person name="Leong S.A."/>
            <person name="Iwama H."/>
            <person name="Gojobori T."/>
            <person name="Itoh T."/>
            <person name="Niimura Y."/>
            <person name="Fujii Y."/>
            <person name="Habara T."/>
            <person name="Sakai H."/>
            <person name="Sato Y."/>
            <person name="Wilson G."/>
            <person name="Kumar K."/>
            <person name="McCouch S."/>
            <person name="Juretic N."/>
            <person name="Hoen D."/>
            <person name="Wright S."/>
            <person name="Bruskiewich R."/>
            <person name="Bureau T."/>
            <person name="Miyao A."/>
            <person name="Hirochika H."/>
            <person name="Nishikawa T."/>
            <person name="Kadowaki K."/>
            <person name="Sugiura M."/>
            <person name="Burr B."/>
            <person name="Sasaki T."/>
        </authorList>
    </citation>
    <scope>NUCLEOTIDE SEQUENCE [LARGE SCALE GENOMIC DNA]</scope>
    <source>
        <strain evidence="3">cv. Nipponbare</strain>
    </source>
</reference>
<dbReference type="AlphaFoldDB" id="Q6YWR9"/>
<feature type="compositionally biased region" description="Basic residues" evidence="1">
    <location>
        <begin position="67"/>
        <end position="81"/>
    </location>
</feature>
<sequence>MPAAARRECETDRETGRGDGPQLDGWGGKQDGSGGEQGGDNDGDAGAREGRWRRRGKLRGGGGSKVVGRRARGVARRRHGGCTKSAALSPRWPPAGEEGTVPPLSPAAIATACRRPLAAATTTTVDAAAPALVSTSLLAGVAAMASAKDGGWDASDAHRAPLPTGRPSMAVFSRAVLLSSVPDFSAATTLAGAGSRSASSGHPRDPAAESSAAPATSSPPTPACPRPRGEK</sequence>
<feature type="region of interest" description="Disordered" evidence="1">
    <location>
        <begin position="1"/>
        <end position="103"/>
    </location>
</feature>
<protein>
    <submittedName>
        <fullName evidence="2">Uncharacterized protein</fullName>
    </submittedName>
</protein>
<dbReference type="EMBL" id="AP005751">
    <property type="protein sequence ID" value="BAD16349.1"/>
    <property type="molecule type" value="Genomic_DNA"/>
</dbReference>
<gene>
    <name evidence="2" type="primary">OSJNBa0072H09.16</name>
</gene>
<organism evidence="2 3">
    <name type="scientific">Oryza sativa subsp. japonica</name>
    <name type="common">Rice</name>
    <dbReference type="NCBI Taxonomy" id="39947"/>
    <lineage>
        <taxon>Eukaryota</taxon>
        <taxon>Viridiplantae</taxon>
        <taxon>Streptophyta</taxon>
        <taxon>Embryophyta</taxon>
        <taxon>Tracheophyta</taxon>
        <taxon>Spermatophyta</taxon>
        <taxon>Magnoliopsida</taxon>
        <taxon>Liliopsida</taxon>
        <taxon>Poales</taxon>
        <taxon>Poaceae</taxon>
        <taxon>BOP clade</taxon>
        <taxon>Oryzoideae</taxon>
        <taxon>Oryzeae</taxon>
        <taxon>Oryzinae</taxon>
        <taxon>Oryza</taxon>
        <taxon>Oryza sativa</taxon>
    </lineage>
</organism>
<name>Q6YWR9_ORYSJ</name>
<reference evidence="3" key="2">
    <citation type="journal article" date="2008" name="Nucleic Acids Res.">
        <title>The rice annotation project database (RAP-DB): 2008 update.</title>
        <authorList>
            <consortium name="The rice annotation project (RAP)"/>
        </authorList>
    </citation>
    <scope>GENOME REANNOTATION</scope>
    <source>
        <strain evidence="3">cv. Nipponbare</strain>
    </source>
</reference>
<evidence type="ECO:0000256" key="1">
    <source>
        <dbReference type="SAM" id="MobiDB-lite"/>
    </source>
</evidence>
<feature type="compositionally biased region" description="Basic and acidic residues" evidence="1">
    <location>
        <begin position="1"/>
        <end position="17"/>
    </location>
</feature>
<feature type="compositionally biased region" description="Low complexity" evidence="1">
    <location>
        <begin position="190"/>
        <end position="201"/>
    </location>
</feature>
<dbReference type="Proteomes" id="UP000000763">
    <property type="component" value="Chromosome 2"/>
</dbReference>
<evidence type="ECO:0000313" key="3">
    <source>
        <dbReference type="Proteomes" id="UP000000763"/>
    </source>
</evidence>
<proteinExistence type="predicted"/>
<evidence type="ECO:0000313" key="2">
    <source>
        <dbReference type="EMBL" id="BAD16349.1"/>
    </source>
</evidence>
<feature type="compositionally biased region" description="Gly residues" evidence="1">
    <location>
        <begin position="25"/>
        <end position="40"/>
    </location>
</feature>